<keyword evidence="1" id="KW-1133">Transmembrane helix</keyword>
<feature type="transmembrane region" description="Helical" evidence="1">
    <location>
        <begin position="38"/>
        <end position="59"/>
    </location>
</feature>
<keyword evidence="3" id="KW-1185">Reference proteome</keyword>
<proteinExistence type="predicted"/>
<gene>
    <name evidence="2" type="ORF">WA026_000706</name>
</gene>
<evidence type="ECO:0000313" key="3">
    <source>
        <dbReference type="Proteomes" id="UP001431783"/>
    </source>
</evidence>
<dbReference type="Proteomes" id="UP001431783">
    <property type="component" value="Unassembled WGS sequence"/>
</dbReference>
<keyword evidence="1" id="KW-0812">Transmembrane</keyword>
<feature type="transmembrane region" description="Helical" evidence="1">
    <location>
        <begin position="79"/>
        <end position="96"/>
    </location>
</feature>
<dbReference type="EMBL" id="JARQZJ010000121">
    <property type="protein sequence ID" value="KAK9888456.1"/>
    <property type="molecule type" value="Genomic_DNA"/>
</dbReference>
<protein>
    <submittedName>
        <fullName evidence="2">Uncharacterized protein</fullName>
    </submittedName>
</protein>
<reference evidence="2 3" key="1">
    <citation type="submission" date="2023-03" db="EMBL/GenBank/DDBJ databases">
        <title>Genome insight into feeding habits of ladybird beetles.</title>
        <authorList>
            <person name="Li H.-S."/>
            <person name="Huang Y.-H."/>
            <person name="Pang H."/>
        </authorList>
    </citation>
    <scope>NUCLEOTIDE SEQUENCE [LARGE SCALE GENOMIC DNA]</scope>
    <source>
        <strain evidence="2">SYSU_2023b</strain>
        <tissue evidence="2">Whole body</tissue>
    </source>
</reference>
<sequence>MDRGGVITDIKAEIIAVQQVSFIYEDIAPPTCHNRYSAWFSVCSSSFAPALFGCFPLNIVSPLRFHISLNNIRTYNRGFIFRPLAAKLVLFGALLMREKRRRPFSLLM</sequence>
<keyword evidence="1" id="KW-0472">Membrane</keyword>
<evidence type="ECO:0000313" key="2">
    <source>
        <dbReference type="EMBL" id="KAK9888456.1"/>
    </source>
</evidence>
<name>A0AAW1V614_9CUCU</name>
<comment type="caution">
    <text evidence="2">The sequence shown here is derived from an EMBL/GenBank/DDBJ whole genome shotgun (WGS) entry which is preliminary data.</text>
</comment>
<dbReference type="AlphaFoldDB" id="A0AAW1V614"/>
<organism evidence="2 3">
    <name type="scientific">Henosepilachna vigintioctopunctata</name>
    <dbReference type="NCBI Taxonomy" id="420089"/>
    <lineage>
        <taxon>Eukaryota</taxon>
        <taxon>Metazoa</taxon>
        <taxon>Ecdysozoa</taxon>
        <taxon>Arthropoda</taxon>
        <taxon>Hexapoda</taxon>
        <taxon>Insecta</taxon>
        <taxon>Pterygota</taxon>
        <taxon>Neoptera</taxon>
        <taxon>Endopterygota</taxon>
        <taxon>Coleoptera</taxon>
        <taxon>Polyphaga</taxon>
        <taxon>Cucujiformia</taxon>
        <taxon>Coccinelloidea</taxon>
        <taxon>Coccinellidae</taxon>
        <taxon>Epilachninae</taxon>
        <taxon>Epilachnini</taxon>
        <taxon>Henosepilachna</taxon>
    </lineage>
</organism>
<accession>A0AAW1V614</accession>
<evidence type="ECO:0000256" key="1">
    <source>
        <dbReference type="SAM" id="Phobius"/>
    </source>
</evidence>